<comment type="caution">
    <text evidence="1">The sequence shown here is derived from an EMBL/GenBank/DDBJ whole genome shotgun (WGS) entry which is preliminary data.</text>
</comment>
<protein>
    <submittedName>
        <fullName evidence="1">Uncharacterized protein</fullName>
    </submittedName>
</protein>
<evidence type="ECO:0000313" key="2">
    <source>
        <dbReference type="Proteomes" id="UP001610563"/>
    </source>
</evidence>
<name>A0ABR4G7E2_9EURO</name>
<gene>
    <name evidence="1" type="ORF">BJX66DRAFT_177647</name>
</gene>
<dbReference type="Proteomes" id="UP001610563">
    <property type="component" value="Unassembled WGS sequence"/>
</dbReference>
<reference evidence="1 2" key="1">
    <citation type="submission" date="2024-07" db="EMBL/GenBank/DDBJ databases">
        <title>Section-level genome sequencing and comparative genomics of Aspergillus sections Usti and Cavernicolus.</title>
        <authorList>
            <consortium name="Lawrence Berkeley National Laboratory"/>
            <person name="Nybo J.L."/>
            <person name="Vesth T.C."/>
            <person name="Theobald S."/>
            <person name="Frisvad J.C."/>
            <person name="Larsen T.O."/>
            <person name="Kjaerboelling I."/>
            <person name="Rothschild-Mancinelli K."/>
            <person name="Lyhne E.K."/>
            <person name="Kogle M.E."/>
            <person name="Barry K."/>
            <person name="Clum A."/>
            <person name="Na H."/>
            <person name="Ledsgaard L."/>
            <person name="Lin J."/>
            <person name="Lipzen A."/>
            <person name="Kuo A."/>
            <person name="Riley R."/>
            <person name="Mondo S."/>
            <person name="Labutti K."/>
            <person name="Haridas S."/>
            <person name="Pangalinan J."/>
            <person name="Salamov A.A."/>
            <person name="Simmons B.A."/>
            <person name="Magnuson J.K."/>
            <person name="Chen J."/>
            <person name="Drula E."/>
            <person name="Henrissat B."/>
            <person name="Wiebenga A."/>
            <person name="Lubbers R.J."/>
            <person name="Gomes A.C."/>
            <person name="Makela M.R."/>
            <person name="Stajich J."/>
            <person name="Grigoriev I.V."/>
            <person name="Mortensen U.H."/>
            <person name="De Vries R.P."/>
            <person name="Baker S.E."/>
            <person name="Andersen M.R."/>
        </authorList>
    </citation>
    <scope>NUCLEOTIDE SEQUENCE [LARGE SCALE GENOMIC DNA]</scope>
    <source>
        <strain evidence="1 2">CBS 209.92</strain>
    </source>
</reference>
<sequence length="204" mass="22709">MRSLKLNRSCRKPVIGPTMAAIQGELHHDGVKTCFFGRSIFDGLPLRLHNLVYLCQSTLRRGGTLGPVVPEKGSSFHSPINLLLQRLARSLSRLESLYPCVDLQRHLKTRCASQDRGSRKICAPTPRTKPRDCSKVQGPVICTMMNPNEWQIAEAFFPTGMGKSTFLIDGQDVLWSIPVVPNVKKEAWSKDGSTRISNPTVTHC</sequence>
<accession>A0ABR4G7E2</accession>
<proteinExistence type="predicted"/>
<keyword evidence="2" id="KW-1185">Reference proteome</keyword>
<dbReference type="EMBL" id="JBFTWV010000039">
    <property type="protein sequence ID" value="KAL2794942.1"/>
    <property type="molecule type" value="Genomic_DNA"/>
</dbReference>
<organism evidence="1 2">
    <name type="scientific">Aspergillus keveii</name>
    <dbReference type="NCBI Taxonomy" id="714993"/>
    <lineage>
        <taxon>Eukaryota</taxon>
        <taxon>Fungi</taxon>
        <taxon>Dikarya</taxon>
        <taxon>Ascomycota</taxon>
        <taxon>Pezizomycotina</taxon>
        <taxon>Eurotiomycetes</taxon>
        <taxon>Eurotiomycetidae</taxon>
        <taxon>Eurotiales</taxon>
        <taxon>Aspergillaceae</taxon>
        <taxon>Aspergillus</taxon>
        <taxon>Aspergillus subgen. Nidulantes</taxon>
    </lineage>
</organism>
<evidence type="ECO:0000313" key="1">
    <source>
        <dbReference type="EMBL" id="KAL2794942.1"/>
    </source>
</evidence>